<dbReference type="Proteomes" id="UP001549036">
    <property type="component" value="Unassembled WGS sequence"/>
</dbReference>
<keyword evidence="2" id="KW-1185">Reference proteome</keyword>
<dbReference type="EMBL" id="JBEPLM010000017">
    <property type="protein sequence ID" value="MET3596683.1"/>
    <property type="molecule type" value="Genomic_DNA"/>
</dbReference>
<gene>
    <name evidence="1" type="ORF">ABID26_006105</name>
</gene>
<proteinExistence type="predicted"/>
<evidence type="ECO:0000313" key="2">
    <source>
        <dbReference type="Proteomes" id="UP001549036"/>
    </source>
</evidence>
<name>A0ABV2I1F8_9HYPH</name>
<evidence type="ECO:0000313" key="1">
    <source>
        <dbReference type="EMBL" id="MET3596683.1"/>
    </source>
</evidence>
<comment type="caution">
    <text evidence="1">The sequence shown here is derived from an EMBL/GenBank/DDBJ whole genome shotgun (WGS) entry which is preliminary data.</text>
</comment>
<reference evidence="1 2" key="1">
    <citation type="submission" date="2024-06" db="EMBL/GenBank/DDBJ databases">
        <title>Genomic Encyclopedia of Type Strains, Phase IV (KMG-IV): sequencing the most valuable type-strain genomes for metagenomic binning, comparative biology and taxonomic classification.</title>
        <authorList>
            <person name="Goeker M."/>
        </authorList>
    </citation>
    <scope>NUCLEOTIDE SEQUENCE [LARGE SCALE GENOMIC DNA]</scope>
    <source>
        <strain evidence="1 2">DSM 29846</strain>
    </source>
</reference>
<sequence>MAWLKTAAERVLWIFIALNVGARGRKSMPLLTIQCMSPKSAQRFWDNDMHQDKGLTGRCKSRALFDFDDIYRIGFV</sequence>
<protein>
    <recommendedName>
        <fullName evidence="3">Secreted protein</fullName>
    </recommendedName>
</protein>
<dbReference type="RefSeq" id="WP_292304628.1">
    <property type="nucleotide sequence ID" value="NZ_JBEPLM010000017.1"/>
</dbReference>
<accession>A0ABV2I1F8</accession>
<evidence type="ECO:0008006" key="3">
    <source>
        <dbReference type="Google" id="ProtNLM"/>
    </source>
</evidence>
<organism evidence="1 2">
    <name type="scientific">Mesorhizobium shonense</name>
    <dbReference type="NCBI Taxonomy" id="1209948"/>
    <lineage>
        <taxon>Bacteria</taxon>
        <taxon>Pseudomonadati</taxon>
        <taxon>Pseudomonadota</taxon>
        <taxon>Alphaproteobacteria</taxon>
        <taxon>Hyphomicrobiales</taxon>
        <taxon>Phyllobacteriaceae</taxon>
        <taxon>Mesorhizobium</taxon>
    </lineage>
</organism>